<organism evidence="1 2">
    <name type="scientific">Dentiscutata erythropus</name>
    <dbReference type="NCBI Taxonomy" id="1348616"/>
    <lineage>
        <taxon>Eukaryota</taxon>
        <taxon>Fungi</taxon>
        <taxon>Fungi incertae sedis</taxon>
        <taxon>Mucoromycota</taxon>
        <taxon>Glomeromycotina</taxon>
        <taxon>Glomeromycetes</taxon>
        <taxon>Diversisporales</taxon>
        <taxon>Gigasporaceae</taxon>
        <taxon>Dentiscutata</taxon>
    </lineage>
</organism>
<sequence>MGLVNSKLNIKKKFIRIKSIKVKKLDNTSEVYDSDDSIDRLSVEDFAKEEYEGYGVCKIRQKGHIICSDNVEELDDEQLKIRKEFEEADKQIPDIATNAYAQMHPKTTWKSQYLNLPKFPDSQDHEHLEDIILFEHEEIKENHENHDTIKKIENIQN</sequence>
<reference evidence="1" key="1">
    <citation type="submission" date="2021-06" db="EMBL/GenBank/DDBJ databases">
        <authorList>
            <person name="Kallberg Y."/>
            <person name="Tangrot J."/>
            <person name="Rosling A."/>
        </authorList>
    </citation>
    <scope>NUCLEOTIDE SEQUENCE</scope>
    <source>
        <strain evidence="1">MA453B</strain>
    </source>
</reference>
<dbReference type="AlphaFoldDB" id="A0A9N9H823"/>
<proteinExistence type="predicted"/>
<gene>
    <name evidence="1" type="ORF">DERYTH_LOCUS10865</name>
</gene>
<dbReference type="Proteomes" id="UP000789405">
    <property type="component" value="Unassembled WGS sequence"/>
</dbReference>
<evidence type="ECO:0000313" key="1">
    <source>
        <dbReference type="EMBL" id="CAG8664022.1"/>
    </source>
</evidence>
<comment type="caution">
    <text evidence="1">The sequence shown here is derived from an EMBL/GenBank/DDBJ whole genome shotgun (WGS) entry which is preliminary data.</text>
</comment>
<name>A0A9N9H823_9GLOM</name>
<accession>A0A9N9H823</accession>
<evidence type="ECO:0000313" key="2">
    <source>
        <dbReference type="Proteomes" id="UP000789405"/>
    </source>
</evidence>
<keyword evidence="2" id="KW-1185">Reference proteome</keyword>
<protein>
    <submittedName>
        <fullName evidence="1">10353_t:CDS:1</fullName>
    </submittedName>
</protein>
<dbReference type="OrthoDB" id="2384646at2759"/>
<dbReference type="EMBL" id="CAJVPY010006505">
    <property type="protein sequence ID" value="CAG8664022.1"/>
    <property type="molecule type" value="Genomic_DNA"/>
</dbReference>